<comment type="caution">
    <text evidence="4">The sequence shown here is derived from an EMBL/GenBank/DDBJ whole genome shotgun (WGS) entry which is preliminary data.</text>
</comment>
<dbReference type="InterPro" id="IPR034593">
    <property type="entry name" value="DgoD-like"/>
</dbReference>
<dbReference type="InterPro" id="IPR029017">
    <property type="entry name" value="Enolase-like_N"/>
</dbReference>
<dbReference type="InterPro" id="IPR029065">
    <property type="entry name" value="Enolase_C-like"/>
</dbReference>
<dbReference type="InterPro" id="IPR013342">
    <property type="entry name" value="Mandelate_racemase_C"/>
</dbReference>
<evidence type="ECO:0000256" key="2">
    <source>
        <dbReference type="ARBA" id="ARBA00023239"/>
    </source>
</evidence>
<dbReference type="PANTHER" id="PTHR48080:SF2">
    <property type="entry name" value="D-GALACTONATE DEHYDRATASE"/>
    <property type="match status" value="1"/>
</dbReference>
<dbReference type="Proteomes" id="UP000620366">
    <property type="component" value="Unassembled WGS sequence"/>
</dbReference>
<protein>
    <submittedName>
        <fullName evidence="4">Mandelate racemase/muconate lactonizing enzyme family protein</fullName>
    </submittedName>
</protein>
<gene>
    <name evidence="4" type="ORF">H8695_02800</name>
</gene>
<sequence length="396" mass="44453">MKITRVDVLRVKAQVRNWTPILCRIYTDEGIYGDGEAALAFGNARRAAFGMVQDFAKSVIGMNPLVHEIIWDKLYRHSYWGQNGGPVIFAGISAIDLALWDIKGKAYHAPLYELLGGRRRESLRAYASQLQFGYGAPDIPIRTPEEYAREAKKAVADGYDCVKYDFFTYKPEGDPVKIGDRYSDNDRIGLLSPIYMNVLESRVRAVREAVGPNVDIVVENHAFTDAQSAVQIGNMLKQYRIFYYEEPTTPTPQLSKYVHEKTGLPIASGERIYSRWQYADYLTQNALQIIQPDLGTCGGITEVKKICDMAYVYDVGVQIHTCGSQISTTAALHLECAIPNFVIHEHNVWALTPSNRELCIYDYQPSNGKFTVPDLPGIGNEIAQETFAKSEVVTIE</sequence>
<dbReference type="SUPFAM" id="SSF51604">
    <property type="entry name" value="Enolase C-terminal domain-like"/>
    <property type="match status" value="1"/>
</dbReference>
<name>A0A926DCD5_9FIRM</name>
<dbReference type="InterPro" id="IPR036849">
    <property type="entry name" value="Enolase-like_C_sf"/>
</dbReference>
<evidence type="ECO:0000313" key="4">
    <source>
        <dbReference type="EMBL" id="MBC8535621.1"/>
    </source>
</evidence>
<feature type="domain" description="Mandelate racemase/muconate lactonizing enzyme C-terminal" evidence="3">
    <location>
        <begin position="144"/>
        <end position="265"/>
    </location>
</feature>
<reference evidence="4" key="1">
    <citation type="submission" date="2020-08" db="EMBL/GenBank/DDBJ databases">
        <title>Genome public.</title>
        <authorList>
            <person name="Liu C."/>
            <person name="Sun Q."/>
        </authorList>
    </citation>
    <scope>NUCLEOTIDE SEQUENCE</scope>
    <source>
        <strain evidence="4">BX7</strain>
    </source>
</reference>
<proteinExistence type="predicted"/>
<accession>A0A926DCD5</accession>
<dbReference type="RefSeq" id="WP_249299357.1">
    <property type="nucleotide sequence ID" value="NZ_JACRSP010000001.1"/>
</dbReference>
<dbReference type="Gene3D" id="3.20.20.120">
    <property type="entry name" value="Enolase-like C-terminal domain"/>
    <property type="match status" value="1"/>
</dbReference>
<dbReference type="AlphaFoldDB" id="A0A926DCD5"/>
<organism evidence="4 5">
    <name type="scientific">Feifania hominis</name>
    <dbReference type="NCBI Taxonomy" id="2763660"/>
    <lineage>
        <taxon>Bacteria</taxon>
        <taxon>Bacillati</taxon>
        <taxon>Bacillota</taxon>
        <taxon>Clostridia</taxon>
        <taxon>Eubacteriales</taxon>
        <taxon>Feifaniaceae</taxon>
        <taxon>Feifania</taxon>
    </lineage>
</organism>
<keyword evidence="1" id="KW-0479">Metal-binding</keyword>
<dbReference type="EMBL" id="JACRSP010000001">
    <property type="protein sequence ID" value="MBC8535621.1"/>
    <property type="molecule type" value="Genomic_DNA"/>
</dbReference>
<dbReference type="InterPro" id="IPR013341">
    <property type="entry name" value="Mandelate_racemase_N_dom"/>
</dbReference>
<dbReference type="Gene3D" id="3.30.390.10">
    <property type="entry name" value="Enolase-like, N-terminal domain"/>
    <property type="match status" value="1"/>
</dbReference>
<dbReference type="SMART" id="SM00922">
    <property type="entry name" value="MR_MLE"/>
    <property type="match status" value="1"/>
</dbReference>
<keyword evidence="5" id="KW-1185">Reference proteome</keyword>
<keyword evidence="2" id="KW-0456">Lyase</keyword>
<dbReference type="CDD" id="cd03316">
    <property type="entry name" value="MR_like"/>
    <property type="match status" value="1"/>
</dbReference>
<evidence type="ECO:0000259" key="3">
    <source>
        <dbReference type="SMART" id="SM00922"/>
    </source>
</evidence>
<dbReference type="SFLD" id="SFLDG00179">
    <property type="entry name" value="mandelate_racemase"/>
    <property type="match status" value="1"/>
</dbReference>
<dbReference type="SUPFAM" id="SSF54826">
    <property type="entry name" value="Enolase N-terminal domain-like"/>
    <property type="match status" value="1"/>
</dbReference>
<dbReference type="Pfam" id="PF13378">
    <property type="entry name" value="MR_MLE_C"/>
    <property type="match status" value="1"/>
</dbReference>
<evidence type="ECO:0000313" key="5">
    <source>
        <dbReference type="Proteomes" id="UP000620366"/>
    </source>
</evidence>
<dbReference type="GO" id="GO:0016829">
    <property type="term" value="F:lyase activity"/>
    <property type="evidence" value="ECO:0007669"/>
    <property type="project" value="UniProtKB-KW"/>
</dbReference>
<evidence type="ECO:0000256" key="1">
    <source>
        <dbReference type="ARBA" id="ARBA00022723"/>
    </source>
</evidence>
<dbReference type="GO" id="GO:0046872">
    <property type="term" value="F:metal ion binding"/>
    <property type="evidence" value="ECO:0007669"/>
    <property type="project" value="UniProtKB-KW"/>
</dbReference>
<dbReference type="PANTHER" id="PTHR48080">
    <property type="entry name" value="D-GALACTONATE DEHYDRATASE-RELATED"/>
    <property type="match status" value="1"/>
</dbReference>
<dbReference type="SFLD" id="SFLDS00001">
    <property type="entry name" value="Enolase"/>
    <property type="match status" value="1"/>
</dbReference>
<dbReference type="Pfam" id="PF02746">
    <property type="entry name" value="MR_MLE_N"/>
    <property type="match status" value="1"/>
</dbReference>